<dbReference type="EMBL" id="FQXS01000007">
    <property type="protein sequence ID" value="SHH71265.1"/>
    <property type="molecule type" value="Genomic_DNA"/>
</dbReference>
<evidence type="ECO:0000256" key="1">
    <source>
        <dbReference type="ARBA" id="ARBA00006814"/>
    </source>
</evidence>
<dbReference type="GO" id="GO:0016485">
    <property type="term" value="P:protein processing"/>
    <property type="evidence" value="ECO:0007669"/>
    <property type="project" value="TreeGrafter"/>
</dbReference>
<organism evidence="5 6">
    <name type="scientific">Desulfofustis glycolicus DSM 9705</name>
    <dbReference type="NCBI Taxonomy" id="1121409"/>
    <lineage>
        <taxon>Bacteria</taxon>
        <taxon>Pseudomonadati</taxon>
        <taxon>Thermodesulfobacteriota</taxon>
        <taxon>Desulfobulbia</taxon>
        <taxon>Desulfobulbales</taxon>
        <taxon>Desulfocapsaceae</taxon>
        <taxon>Desulfofustis</taxon>
    </lineage>
</organism>
<dbReference type="PANTHER" id="PTHR30302">
    <property type="entry name" value="HYDROGENASE 1 MATURATION PROTEASE"/>
    <property type="match status" value="1"/>
</dbReference>
<evidence type="ECO:0000256" key="2">
    <source>
        <dbReference type="ARBA" id="ARBA00022670"/>
    </source>
</evidence>
<dbReference type="Pfam" id="PF01750">
    <property type="entry name" value="HycI"/>
    <property type="match status" value="1"/>
</dbReference>
<evidence type="ECO:0000313" key="6">
    <source>
        <dbReference type="Proteomes" id="UP000184139"/>
    </source>
</evidence>
<evidence type="ECO:0000256" key="4">
    <source>
        <dbReference type="ARBA" id="ARBA00022801"/>
    </source>
</evidence>
<keyword evidence="6" id="KW-1185">Reference proteome</keyword>
<dbReference type="Proteomes" id="UP000184139">
    <property type="component" value="Unassembled WGS sequence"/>
</dbReference>
<dbReference type="PANTHER" id="PTHR30302:SF1">
    <property type="entry name" value="HYDROGENASE 2 MATURATION PROTEASE"/>
    <property type="match status" value="1"/>
</dbReference>
<dbReference type="InterPro" id="IPR000671">
    <property type="entry name" value="Peptidase_A31"/>
</dbReference>
<sequence>MKATIICIGNRFVPADAAGPTVYDRLRELALPTGEIDLVDGGLQGLNLLPLLERGGRVVFVDAVSGFVDNDADRLVLLDGAEISTWPEQHRFDHGAGIGYLLAVLPQVCDGEMPREIAVVGIEGTYDAQLIERAARLSIEVARHGLQGSR</sequence>
<reference evidence="5 6" key="1">
    <citation type="submission" date="2016-11" db="EMBL/GenBank/DDBJ databases">
        <authorList>
            <person name="Jaros S."/>
            <person name="Januszkiewicz K."/>
            <person name="Wedrychowicz H."/>
        </authorList>
    </citation>
    <scope>NUCLEOTIDE SEQUENCE [LARGE SCALE GENOMIC DNA]</scope>
    <source>
        <strain evidence="5 6">DSM 9705</strain>
    </source>
</reference>
<dbReference type="Gene3D" id="3.40.50.1450">
    <property type="entry name" value="HybD-like"/>
    <property type="match status" value="1"/>
</dbReference>
<protein>
    <submittedName>
        <fullName evidence="5">Hydrogenase maturation protease</fullName>
    </submittedName>
</protein>
<dbReference type="InterPro" id="IPR023430">
    <property type="entry name" value="Pept_HybD-like_dom_sf"/>
</dbReference>
<keyword evidence="4" id="KW-0378">Hydrolase</keyword>
<dbReference type="OrthoDB" id="5422425at2"/>
<accession>A0A1M5V7S1</accession>
<keyword evidence="2 5" id="KW-0645">Protease</keyword>
<dbReference type="SUPFAM" id="SSF53163">
    <property type="entry name" value="HybD-like"/>
    <property type="match status" value="1"/>
</dbReference>
<gene>
    <name evidence="5" type="ORF">SAMN02745124_01556</name>
</gene>
<proteinExistence type="inferred from homology"/>
<evidence type="ECO:0000256" key="3">
    <source>
        <dbReference type="ARBA" id="ARBA00022750"/>
    </source>
</evidence>
<dbReference type="RefSeq" id="WP_073374917.1">
    <property type="nucleotide sequence ID" value="NZ_FQXS01000007.1"/>
</dbReference>
<evidence type="ECO:0000313" key="5">
    <source>
        <dbReference type="EMBL" id="SHH71265.1"/>
    </source>
</evidence>
<name>A0A1M5V7S1_9BACT</name>
<dbReference type="STRING" id="1121409.SAMN02745124_01556"/>
<comment type="similarity">
    <text evidence="1">Belongs to the peptidase A31 family.</text>
</comment>
<dbReference type="AlphaFoldDB" id="A0A1M5V7S1"/>
<dbReference type="GO" id="GO:0008047">
    <property type="term" value="F:enzyme activator activity"/>
    <property type="evidence" value="ECO:0007669"/>
    <property type="project" value="InterPro"/>
</dbReference>
<dbReference type="NCBIfam" id="TIGR00072">
    <property type="entry name" value="hydrog_prot"/>
    <property type="match status" value="1"/>
</dbReference>
<keyword evidence="3" id="KW-0064">Aspartyl protease</keyword>
<dbReference type="GO" id="GO:0004190">
    <property type="term" value="F:aspartic-type endopeptidase activity"/>
    <property type="evidence" value="ECO:0007669"/>
    <property type="project" value="UniProtKB-KW"/>
</dbReference>